<evidence type="ECO:0000313" key="3">
    <source>
        <dbReference type="Proteomes" id="UP000295106"/>
    </source>
</evidence>
<name>A0A4R2M7B5_RUBGE</name>
<keyword evidence="1" id="KW-0732">Signal</keyword>
<dbReference type="RefSeq" id="WP_132647636.1">
    <property type="nucleotide sequence ID" value="NZ_CP181386.1"/>
</dbReference>
<evidence type="ECO:0000313" key="2">
    <source>
        <dbReference type="EMBL" id="TCP02180.1"/>
    </source>
</evidence>
<evidence type="ECO:0000256" key="1">
    <source>
        <dbReference type="SAM" id="SignalP"/>
    </source>
</evidence>
<reference evidence="2 3" key="1">
    <citation type="submission" date="2019-03" db="EMBL/GenBank/DDBJ databases">
        <title>Genomic Encyclopedia of Type Strains, Phase IV (KMG-IV): sequencing the most valuable type-strain genomes for metagenomic binning, comparative biology and taxonomic classification.</title>
        <authorList>
            <person name="Goeker M."/>
        </authorList>
    </citation>
    <scope>NUCLEOTIDE SEQUENCE [LARGE SCALE GENOMIC DNA]</scope>
    <source>
        <strain evidence="2 3">DSM 1709</strain>
    </source>
</reference>
<dbReference type="OrthoDB" id="5801251at2"/>
<dbReference type="InterPro" id="IPR011990">
    <property type="entry name" value="TPR-like_helical_dom_sf"/>
</dbReference>
<dbReference type="Proteomes" id="UP000295106">
    <property type="component" value="Unassembled WGS sequence"/>
</dbReference>
<dbReference type="GeneID" id="99686205"/>
<protein>
    <submittedName>
        <fullName evidence="2">Tfp pilus assembly protein PilF</fullName>
    </submittedName>
</protein>
<dbReference type="AlphaFoldDB" id="A0A4R2M7B5"/>
<proteinExistence type="predicted"/>
<comment type="caution">
    <text evidence="2">The sequence shown here is derived from an EMBL/GenBank/DDBJ whole genome shotgun (WGS) entry which is preliminary data.</text>
</comment>
<dbReference type="InterPro" id="IPR019734">
    <property type="entry name" value="TPR_rpt"/>
</dbReference>
<gene>
    <name evidence="2" type="ORF">EV684_107186</name>
</gene>
<sequence>MRRTTALLVAAAVLCGCATAPDTASSEPPLLLDGAFAAPARMPDAGAVFAADEAMRRDLDLASLRRSDDPRRTLVERLYRRQSLALDYEGATRTAAETFAARAGNCLSLVAMTAAFAREAGLPVRFRAVAVDESWSRSGDLLALSGHVNVSLGWPVGHTHVLRNNETSLVVDFIPGEQIDGLRWRAISESTVLAMFMNNRAAEALADGRLDDAYWHAREALRQDPHFSAGHNTLAIVYRRRGLADAAEAVWRSLLEREPANRSALANLALMLDQEGRTGQARELSARLRSLETAPPFHWFDAGLEALRTGDLRRARELFAREVDRDAGYHEFHYWLARTELLLGRRTQALRHLELARQTGPTPQVQSLYAAKLEHLRAERSLQ</sequence>
<organism evidence="2 3">
    <name type="scientific">Rubrivivax gelatinosus</name>
    <name type="common">Rhodocyclus gelatinosus</name>
    <name type="synonym">Rhodopseudomonas gelatinosa</name>
    <dbReference type="NCBI Taxonomy" id="28068"/>
    <lineage>
        <taxon>Bacteria</taxon>
        <taxon>Pseudomonadati</taxon>
        <taxon>Pseudomonadota</taxon>
        <taxon>Betaproteobacteria</taxon>
        <taxon>Burkholderiales</taxon>
        <taxon>Sphaerotilaceae</taxon>
        <taxon>Rubrivivax</taxon>
    </lineage>
</organism>
<feature type="chain" id="PRO_5020473713" evidence="1">
    <location>
        <begin position="21"/>
        <end position="383"/>
    </location>
</feature>
<dbReference type="Gene3D" id="1.25.40.10">
    <property type="entry name" value="Tetratricopeptide repeat domain"/>
    <property type="match status" value="2"/>
</dbReference>
<dbReference type="PROSITE" id="PS51257">
    <property type="entry name" value="PROKAR_LIPOPROTEIN"/>
    <property type="match status" value="1"/>
</dbReference>
<dbReference type="SMART" id="SM00028">
    <property type="entry name" value="TPR"/>
    <property type="match status" value="3"/>
</dbReference>
<accession>A0A4R2M7B5</accession>
<dbReference type="SUPFAM" id="SSF48452">
    <property type="entry name" value="TPR-like"/>
    <property type="match status" value="1"/>
</dbReference>
<feature type="signal peptide" evidence="1">
    <location>
        <begin position="1"/>
        <end position="20"/>
    </location>
</feature>
<dbReference type="EMBL" id="SLXD01000007">
    <property type="protein sequence ID" value="TCP02180.1"/>
    <property type="molecule type" value="Genomic_DNA"/>
</dbReference>
<dbReference type="Pfam" id="PF14559">
    <property type="entry name" value="TPR_19"/>
    <property type="match status" value="1"/>
</dbReference>